<keyword evidence="2" id="KW-1185">Reference proteome</keyword>
<name>A0A7J7EJX6_DICBM</name>
<evidence type="ECO:0000313" key="1">
    <source>
        <dbReference type="EMBL" id="KAF5915736.1"/>
    </source>
</evidence>
<comment type="caution">
    <text evidence="1">The sequence shown here is derived from an EMBL/GenBank/DDBJ whole genome shotgun (WGS) entry which is preliminary data.</text>
</comment>
<protein>
    <submittedName>
        <fullName evidence="1">Uncharacterized protein</fullName>
    </submittedName>
</protein>
<reference evidence="1 2" key="1">
    <citation type="journal article" date="2020" name="Mol. Biol. Evol.">
        <title>Interspecific Gene Flow and the Evolution of Specialization in Black and White Rhinoceros.</title>
        <authorList>
            <person name="Moodley Y."/>
            <person name="Westbury M.V."/>
            <person name="Russo I.M."/>
            <person name="Gopalakrishnan S."/>
            <person name="Rakotoarivelo A."/>
            <person name="Olsen R.A."/>
            <person name="Prost S."/>
            <person name="Tunstall T."/>
            <person name="Ryder O.A."/>
            <person name="Dalen L."/>
            <person name="Bruford M.W."/>
        </authorList>
    </citation>
    <scope>NUCLEOTIDE SEQUENCE [LARGE SCALE GENOMIC DNA]</scope>
    <source>
        <strain evidence="1">SBR-YM</strain>
        <tissue evidence="1">Skin</tissue>
    </source>
</reference>
<organism evidence="1 2">
    <name type="scientific">Diceros bicornis minor</name>
    <name type="common">South-central black rhinoceros</name>
    <dbReference type="NCBI Taxonomy" id="77932"/>
    <lineage>
        <taxon>Eukaryota</taxon>
        <taxon>Metazoa</taxon>
        <taxon>Chordata</taxon>
        <taxon>Craniata</taxon>
        <taxon>Vertebrata</taxon>
        <taxon>Euteleostomi</taxon>
        <taxon>Mammalia</taxon>
        <taxon>Eutheria</taxon>
        <taxon>Laurasiatheria</taxon>
        <taxon>Perissodactyla</taxon>
        <taxon>Rhinocerotidae</taxon>
        <taxon>Diceros</taxon>
    </lineage>
</organism>
<accession>A0A7J7EJX6</accession>
<evidence type="ECO:0000313" key="2">
    <source>
        <dbReference type="Proteomes" id="UP000551758"/>
    </source>
</evidence>
<dbReference type="EMBL" id="JACDTQ010002758">
    <property type="protein sequence ID" value="KAF5915736.1"/>
    <property type="molecule type" value="Genomic_DNA"/>
</dbReference>
<proteinExistence type="predicted"/>
<dbReference type="AlphaFoldDB" id="A0A7J7EJX6"/>
<sequence length="97" mass="10496">MWSPAAVGPAWGLMRAWPRAPKFIIHNDASETLPEPLHLPTDVTLKLDTEDVQGEHSNISPTSLSEVILSAQGAQELLDSLHSYSFCSLGNRSKSAA</sequence>
<dbReference type="Proteomes" id="UP000551758">
    <property type="component" value="Unassembled WGS sequence"/>
</dbReference>
<gene>
    <name evidence="1" type="ORF">HPG69_011549</name>
</gene>